<evidence type="ECO:0000259" key="17">
    <source>
        <dbReference type="PROSITE" id="PS50225"/>
    </source>
</evidence>
<dbReference type="SMART" id="SM00969">
    <property type="entry name" value="SOCS_box"/>
    <property type="match status" value="1"/>
</dbReference>
<keyword evidence="3" id="KW-0268">Exocytosis</keyword>
<evidence type="ECO:0000256" key="12">
    <source>
        <dbReference type="ARBA" id="ARBA00023298"/>
    </source>
</evidence>
<dbReference type="GO" id="GO:0005576">
    <property type="term" value="C:extracellular region"/>
    <property type="evidence" value="ECO:0007669"/>
    <property type="project" value="UniProtKB-SubCell"/>
</dbReference>
<dbReference type="InterPro" id="IPR002110">
    <property type="entry name" value="Ankyrin_rpt"/>
</dbReference>
<gene>
    <name evidence="18" type="primary">AVEN_123697_1</name>
    <name evidence="18" type="ORF">TNCT_13161</name>
</gene>
<dbReference type="GO" id="GO:0006887">
    <property type="term" value="P:exocytosis"/>
    <property type="evidence" value="ECO:0007669"/>
    <property type="project" value="UniProtKB-KW"/>
</dbReference>
<organism evidence="18 19">
    <name type="scientific">Trichonephila clavata</name>
    <name type="common">Joro spider</name>
    <name type="synonym">Nephila clavata</name>
    <dbReference type="NCBI Taxonomy" id="2740835"/>
    <lineage>
        <taxon>Eukaryota</taxon>
        <taxon>Metazoa</taxon>
        <taxon>Ecdysozoa</taxon>
        <taxon>Arthropoda</taxon>
        <taxon>Chelicerata</taxon>
        <taxon>Arachnida</taxon>
        <taxon>Araneae</taxon>
        <taxon>Araneomorphae</taxon>
        <taxon>Entelegynae</taxon>
        <taxon>Araneoidea</taxon>
        <taxon>Nephilidae</taxon>
        <taxon>Trichonephila</taxon>
    </lineage>
</organism>
<keyword evidence="5" id="KW-1052">Target cell membrane</keyword>
<dbReference type="InterPro" id="IPR001496">
    <property type="entry name" value="SOCS_box"/>
</dbReference>
<keyword evidence="7" id="KW-0528">Neurotoxin</keyword>
<dbReference type="OrthoDB" id="366390at2759"/>
<evidence type="ECO:0000256" key="5">
    <source>
        <dbReference type="ARBA" id="ARBA00022537"/>
    </source>
</evidence>
<evidence type="ECO:0000256" key="1">
    <source>
        <dbReference type="ARBA" id="ARBA00004175"/>
    </source>
</evidence>
<evidence type="ECO:0000256" key="10">
    <source>
        <dbReference type="ARBA" id="ARBA00023043"/>
    </source>
</evidence>
<dbReference type="InterPro" id="IPR036770">
    <property type="entry name" value="Ankyrin_rpt-contain_sf"/>
</dbReference>
<evidence type="ECO:0000256" key="7">
    <source>
        <dbReference type="ARBA" id="ARBA00022699"/>
    </source>
</evidence>
<dbReference type="GO" id="GO:0090729">
    <property type="term" value="F:toxin activity"/>
    <property type="evidence" value="ECO:0007669"/>
    <property type="project" value="UniProtKB-KW"/>
</dbReference>
<comment type="subunit">
    <text evidence="14">Homotetramer in membranes.</text>
</comment>
<dbReference type="PANTHER" id="PTHR24198">
    <property type="entry name" value="ANKYRIN REPEAT AND PROTEIN KINASE DOMAIN-CONTAINING PROTEIN"/>
    <property type="match status" value="1"/>
</dbReference>
<dbReference type="GO" id="GO:0005737">
    <property type="term" value="C:cytoplasm"/>
    <property type="evidence" value="ECO:0007669"/>
    <property type="project" value="TreeGrafter"/>
</dbReference>
<dbReference type="GO" id="GO:0044218">
    <property type="term" value="C:other organism cell membrane"/>
    <property type="evidence" value="ECO:0007669"/>
    <property type="project" value="UniProtKB-KW"/>
</dbReference>
<keyword evidence="9" id="KW-0638">Presynaptic neurotoxin</keyword>
<evidence type="ECO:0000256" key="15">
    <source>
        <dbReference type="ARBA" id="ARBA00049811"/>
    </source>
</evidence>
<dbReference type="Pfam" id="PF12796">
    <property type="entry name" value="Ank_2"/>
    <property type="match status" value="1"/>
</dbReference>
<evidence type="ECO:0000256" key="6">
    <source>
        <dbReference type="ARBA" id="ARBA00022656"/>
    </source>
</evidence>
<evidence type="ECO:0000313" key="18">
    <source>
        <dbReference type="EMBL" id="GFR25873.1"/>
    </source>
</evidence>
<reference evidence="18" key="1">
    <citation type="submission" date="2020-07" db="EMBL/GenBank/DDBJ databases">
        <title>Multicomponent nature underlies the extraordinary mechanical properties of spider dragline silk.</title>
        <authorList>
            <person name="Kono N."/>
            <person name="Nakamura H."/>
            <person name="Mori M."/>
            <person name="Yoshida Y."/>
            <person name="Ohtoshi R."/>
            <person name="Malay A.D."/>
            <person name="Moran D.A.P."/>
            <person name="Tomita M."/>
            <person name="Numata K."/>
            <person name="Arakawa K."/>
        </authorList>
    </citation>
    <scope>NUCLEOTIDE SEQUENCE</scope>
</reference>
<dbReference type="GO" id="GO:0044231">
    <property type="term" value="C:host cell presynaptic membrane"/>
    <property type="evidence" value="ECO:0007669"/>
    <property type="project" value="UniProtKB-KW"/>
</dbReference>
<evidence type="ECO:0000256" key="4">
    <source>
        <dbReference type="ARBA" id="ARBA00022525"/>
    </source>
</evidence>
<evidence type="ECO:0000256" key="2">
    <source>
        <dbReference type="ARBA" id="ARBA00004613"/>
    </source>
</evidence>
<protein>
    <recommendedName>
        <fullName evidence="15">Alpha-latrotoxin</fullName>
    </recommendedName>
</protein>
<dbReference type="PROSITE" id="PS50088">
    <property type="entry name" value="ANK_REPEAT"/>
    <property type="match status" value="2"/>
</dbReference>
<dbReference type="Proteomes" id="UP000887116">
    <property type="component" value="Unassembled WGS sequence"/>
</dbReference>
<evidence type="ECO:0000256" key="3">
    <source>
        <dbReference type="ARBA" id="ARBA00022483"/>
    </source>
</evidence>
<dbReference type="PANTHER" id="PTHR24198:SF165">
    <property type="entry name" value="ANKYRIN REPEAT-CONTAINING PROTEIN-RELATED"/>
    <property type="match status" value="1"/>
</dbReference>
<comment type="subcellular location">
    <subcellularLocation>
        <location evidence="2">Secreted</location>
    </subcellularLocation>
    <subcellularLocation>
        <location evidence="1">Target cell membrane</location>
    </subcellularLocation>
</comment>
<keyword evidence="19" id="KW-1185">Reference proteome</keyword>
<dbReference type="PROSITE" id="PS50225">
    <property type="entry name" value="SOCS"/>
    <property type="match status" value="1"/>
</dbReference>
<evidence type="ECO:0000313" key="19">
    <source>
        <dbReference type="Proteomes" id="UP000887116"/>
    </source>
</evidence>
<dbReference type="PRINTS" id="PR01415">
    <property type="entry name" value="ANKYRIN"/>
</dbReference>
<keyword evidence="4" id="KW-0964">Secreted</keyword>
<dbReference type="SUPFAM" id="SSF48403">
    <property type="entry name" value="Ankyrin repeat"/>
    <property type="match status" value="1"/>
</dbReference>
<keyword evidence="10 16" id="KW-0040">ANK repeat</keyword>
<dbReference type="Pfam" id="PF00023">
    <property type="entry name" value="Ank"/>
    <property type="match status" value="1"/>
</dbReference>
<evidence type="ECO:0000256" key="8">
    <source>
        <dbReference type="ARBA" id="ARBA00022737"/>
    </source>
</evidence>
<feature type="domain" description="SOCS box" evidence="17">
    <location>
        <begin position="225"/>
        <end position="274"/>
    </location>
</feature>
<comment type="caution">
    <text evidence="18">The sequence shown here is derived from an EMBL/GenBank/DDBJ whole genome shotgun (WGS) entry which is preliminary data.</text>
</comment>
<name>A0A8X6HLM5_TRICU</name>
<dbReference type="PROSITE" id="PS50297">
    <property type="entry name" value="ANK_REP_REGION"/>
    <property type="match status" value="2"/>
</dbReference>
<feature type="repeat" description="ANK" evidence="16">
    <location>
        <begin position="64"/>
        <end position="96"/>
    </location>
</feature>
<dbReference type="AlphaFoldDB" id="A0A8X6HLM5"/>
<evidence type="ECO:0000256" key="16">
    <source>
        <dbReference type="PROSITE-ProRule" id="PRU00023"/>
    </source>
</evidence>
<dbReference type="SMART" id="SM00248">
    <property type="entry name" value="ANK"/>
    <property type="match status" value="5"/>
</dbReference>
<keyword evidence="6" id="KW-0800">Toxin</keyword>
<sequence>MKACRHSQAVEAVHLLISYGADVNAKSSEDEKTSLHYAVLTGNLEIVQILICNGARVSFPLERTKPPPLYYAVLRGHVEILEFLLDSGADINAVSTVVGSALHLALTEKINNQLEIVHTLLRRGANPNAITLDDNKPVLKPPIGEYLQSCEHPRLDIVKLLLRYGARIVLEIQKNHNYGILKVIHRIHLGLNPEVMSLLIEASEAFNVSFIEQSKQLSDDHKDLLFKKALEPFSLRHIARLQYRRNLGWGLMFLNTVQNLEIPKCLKSYLLFEE</sequence>
<dbReference type="EMBL" id="BMAO01038592">
    <property type="protein sequence ID" value="GFR25873.1"/>
    <property type="molecule type" value="Genomic_DNA"/>
</dbReference>
<dbReference type="Gene3D" id="1.25.40.20">
    <property type="entry name" value="Ankyrin repeat-containing domain"/>
    <property type="match status" value="2"/>
</dbReference>
<keyword evidence="8" id="KW-0677">Repeat</keyword>
<proteinExistence type="inferred from homology"/>
<keyword evidence="12" id="KW-1053">Target membrane</keyword>
<evidence type="ECO:0000256" key="9">
    <source>
        <dbReference type="ARBA" id="ARBA00023028"/>
    </source>
</evidence>
<evidence type="ECO:0000256" key="11">
    <source>
        <dbReference type="ARBA" id="ARBA00023136"/>
    </source>
</evidence>
<comment type="similarity">
    <text evidence="13">Belongs to the cationic peptide 01 (latrotoxin) family. 03 (alpha-latrotoxin) subfamily.</text>
</comment>
<feature type="repeat" description="ANK" evidence="16">
    <location>
        <begin position="30"/>
        <end position="62"/>
    </location>
</feature>
<dbReference type="Pfam" id="PF07525">
    <property type="entry name" value="SOCS_box"/>
    <property type="match status" value="1"/>
</dbReference>
<evidence type="ECO:0000256" key="14">
    <source>
        <dbReference type="ARBA" id="ARBA00049715"/>
    </source>
</evidence>
<keyword evidence="11" id="KW-0472">Membrane</keyword>
<accession>A0A8X6HLM5</accession>
<evidence type="ECO:0000256" key="13">
    <source>
        <dbReference type="ARBA" id="ARBA00049657"/>
    </source>
</evidence>